<name>A0A1H6P7M5_9PSED</name>
<protein>
    <submittedName>
        <fullName evidence="1">Uncharacterized protein</fullName>
    </submittedName>
</protein>
<reference evidence="1 2" key="1">
    <citation type="submission" date="2016-10" db="EMBL/GenBank/DDBJ databases">
        <authorList>
            <person name="de Groot N.N."/>
        </authorList>
    </citation>
    <scope>NUCLEOTIDE SEQUENCE [LARGE SCALE GENOMIC DNA]</scope>
    <source>
        <strain evidence="1 2">LMG 2158</strain>
    </source>
</reference>
<proteinExistence type="predicted"/>
<evidence type="ECO:0000313" key="1">
    <source>
        <dbReference type="EMBL" id="SEI21260.1"/>
    </source>
</evidence>
<dbReference type="RefSeq" id="WP_019360661.1">
    <property type="nucleotide sequence ID" value="NZ_CP162519.1"/>
</dbReference>
<dbReference type="AlphaFoldDB" id="A0A1H6P7M5"/>
<organism evidence="1 2">
    <name type="scientific">Pseudomonas asplenii</name>
    <dbReference type="NCBI Taxonomy" id="53407"/>
    <lineage>
        <taxon>Bacteria</taxon>
        <taxon>Pseudomonadati</taxon>
        <taxon>Pseudomonadota</taxon>
        <taxon>Gammaproteobacteria</taxon>
        <taxon>Pseudomonadales</taxon>
        <taxon>Pseudomonadaceae</taxon>
        <taxon>Pseudomonas</taxon>
    </lineage>
</organism>
<evidence type="ECO:0000313" key="2">
    <source>
        <dbReference type="Proteomes" id="UP000182272"/>
    </source>
</evidence>
<gene>
    <name evidence="1" type="ORF">SAMN05216581_4435</name>
</gene>
<dbReference type="EMBL" id="LT629972">
    <property type="protein sequence ID" value="SEI21260.1"/>
    <property type="molecule type" value="Genomic_DNA"/>
</dbReference>
<sequence>MANHVIDSQTINAGPGDTIEITRWPGSQLAGDRAILVGNFEELVGQNTACYTAAVVRTSAGSVHVVKVTVPDIPRVFYSLYLNTGGAFVRVVGVQLR</sequence>
<dbReference type="Proteomes" id="UP000182272">
    <property type="component" value="Chromosome I"/>
</dbReference>
<accession>A0A1H6P7M5</accession>